<feature type="transmembrane region" description="Helical" evidence="7">
    <location>
        <begin position="445"/>
        <end position="463"/>
    </location>
</feature>
<comment type="subcellular location">
    <subcellularLocation>
        <location evidence="1">Cell membrane</location>
        <topology evidence="1">Multi-pass membrane protein</topology>
    </subcellularLocation>
</comment>
<comment type="similarity">
    <text evidence="6">Belongs to the YccS/YhfK family.</text>
</comment>
<evidence type="ECO:0000256" key="6">
    <source>
        <dbReference type="ARBA" id="ARBA00043993"/>
    </source>
</evidence>
<feature type="transmembrane region" description="Helical" evidence="7">
    <location>
        <begin position="21"/>
        <end position="38"/>
    </location>
</feature>
<dbReference type="Pfam" id="PF13515">
    <property type="entry name" value="FUSC_2"/>
    <property type="match status" value="1"/>
</dbReference>
<keyword evidence="2" id="KW-1003">Cell membrane</keyword>
<dbReference type="NCBIfam" id="TIGR01666">
    <property type="entry name" value="YCCS"/>
    <property type="match status" value="1"/>
</dbReference>
<gene>
    <name evidence="10" type="primary">yccS</name>
    <name evidence="10" type="ORF">IZU98_01905</name>
</gene>
<proteinExistence type="inferred from homology"/>
<evidence type="ECO:0000259" key="9">
    <source>
        <dbReference type="Pfam" id="PF13515"/>
    </source>
</evidence>
<feature type="domain" description="Integral membrane bound transporter" evidence="9">
    <location>
        <begin position="412"/>
        <end position="533"/>
    </location>
</feature>
<name>A0A7S9LI49_9PSED</name>
<dbReference type="InterPro" id="IPR032692">
    <property type="entry name" value="YccS_N"/>
</dbReference>
<dbReference type="RefSeq" id="WP_125922195.1">
    <property type="nucleotide sequence ID" value="NZ_CP064943.1"/>
</dbReference>
<dbReference type="InterPro" id="IPR010020">
    <property type="entry name" value="Integral_membrane_YCCS_YHJK"/>
</dbReference>
<evidence type="ECO:0000256" key="7">
    <source>
        <dbReference type="SAM" id="Phobius"/>
    </source>
</evidence>
<dbReference type="AlphaFoldDB" id="A0A7S9LI49"/>
<evidence type="ECO:0000256" key="4">
    <source>
        <dbReference type="ARBA" id="ARBA00022989"/>
    </source>
</evidence>
<feature type="transmembrane region" description="Helical" evidence="7">
    <location>
        <begin position="493"/>
        <end position="510"/>
    </location>
</feature>
<keyword evidence="3 7" id="KW-0812">Transmembrane</keyword>
<dbReference type="PANTHER" id="PTHR30509">
    <property type="entry name" value="P-HYDROXYBENZOIC ACID EFFLUX PUMP SUBUNIT-RELATED"/>
    <property type="match status" value="1"/>
</dbReference>
<keyword evidence="4 7" id="KW-1133">Transmembrane helix</keyword>
<feature type="transmembrane region" description="Helical" evidence="7">
    <location>
        <begin position="91"/>
        <end position="109"/>
    </location>
</feature>
<dbReference type="InterPro" id="IPR049453">
    <property type="entry name" value="Memb_transporter_dom"/>
</dbReference>
<evidence type="ECO:0000259" key="8">
    <source>
        <dbReference type="Pfam" id="PF12805"/>
    </source>
</evidence>
<feature type="transmembrane region" description="Helical" evidence="7">
    <location>
        <begin position="149"/>
        <end position="169"/>
    </location>
</feature>
<keyword evidence="5 7" id="KW-0472">Membrane</keyword>
<evidence type="ECO:0000313" key="10">
    <source>
        <dbReference type="EMBL" id="QPH49509.1"/>
    </source>
</evidence>
<dbReference type="PANTHER" id="PTHR30509:SF8">
    <property type="entry name" value="INNER MEMBRANE PROTEIN YCCS"/>
    <property type="match status" value="1"/>
</dbReference>
<dbReference type="Pfam" id="PF12805">
    <property type="entry name" value="FUSC-like"/>
    <property type="match status" value="1"/>
</dbReference>
<dbReference type="InterPro" id="IPR010019">
    <property type="entry name" value="Integral_membrane_YccS"/>
</dbReference>
<accession>A0A7S9LI49</accession>
<dbReference type="GO" id="GO:0005886">
    <property type="term" value="C:plasma membrane"/>
    <property type="evidence" value="ECO:0007669"/>
    <property type="project" value="UniProtKB-SubCell"/>
</dbReference>
<feature type="domain" description="Integral membrane protein YccS N-terminal" evidence="8">
    <location>
        <begin position="71"/>
        <end position="355"/>
    </location>
</feature>
<feature type="transmembrane region" description="Helical" evidence="7">
    <location>
        <begin position="116"/>
        <end position="134"/>
    </location>
</feature>
<feature type="transmembrane region" description="Helical" evidence="7">
    <location>
        <begin position="516"/>
        <end position="538"/>
    </location>
</feature>
<evidence type="ECO:0000256" key="1">
    <source>
        <dbReference type="ARBA" id="ARBA00004651"/>
    </source>
</evidence>
<feature type="transmembrane region" description="Helical" evidence="7">
    <location>
        <begin position="469"/>
        <end position="486"/>
    </location>
</feature>
<evidence type="ECO:0000256" key="3">
    <source>
        <dbReference type="ARBA" id="ARBA00022692"/>
    </source>
</evidence>
<dbReference type="NCBIfam" id="TIGR01667">
    <property type="entry name" value="YCCS_YHFK"/>
    <property type="match status" value="1"/>
</dbReference>
<evidence type="ECO:0000313" key="11">
    <source>
        <dbReference type="Proteomes" id="UP000594430"/>
    </source>
</evidence>
<sequence length="732" mass="80750">MSSSSLRHSLRRLWGQDKFSYSIRVTIALTGSLALCWHQNEMALLIPLFLGIIASALAETDDSWQGRLSALAVTLVCFAIAALAVELLFPYPLIFVCALALAAFALTMLGALGERYGAIASATLITAVYTMIGVDQRGGQVTDFWHEPMLLVAGAAWYGLLSVLWQALFSNQPVQQSLAKLFFELGSYLKLKASLFEPVRTLDVEARRLELAQQNGKVVAALNAAKEIILHRVGNSQPNSKVSRYLKLYFLAQDIHERVSASHYPYNALAEAFFHSDVMFRCQRLLRKQGASCQELARSIRLRQPFVLASGFTEALEDLNASLEHLRGQNNPAWRGLLRSLRALAANLATLDRLLGAASNPDSLADASDSSLLDRSPRSLKDMGKRLRTQLTPTSLLFRHALRLPLALSIGYGMVHLIHPTQGYWIILTTLFVCQPNYGATRRKLVQRIIGTAVGLTVGWALFDLFPNPVIQSLFAVVAGVVFFVNRTTRYTLATAAITLMVLFCFNQIGDGYGLFLPRLFDTLIGSLIAILAVFLFLPDWQGRRLNKALANTLICASEYLRQIMQQYAYGKRDDLAYRLARRNAHNADAALSTTLANMLMEPGHFRKEADVGFRFLVLSHTLLSYLSGLGAHRDTALPAEAREHLIEDAGSRLANSLEEIANGLAARSPVAIHSDAEEALATALEQMPEEVDEHQRLVQTQLALICRQLAPLRTLAAHLIKKDASAGDASR</sequence>
<evidence type="ECO:0000256" key="2">
    <source>
        <dbReference type="ARBA" id="ARBA00022475"/>
    </source>
</evidence>
<reference evidence="10 11" key="1">
    <citation type="submission" date="2020-11" db="EMBL/GenBank/DDBJ databases">
        <title>Pseudomonas fulva producing VIM-24.</title>
        <authorList>
            <person name="Liu S."/>
        </authorList>
    </citation>
    <scope>NUCLEOTIDE SEQUENCE [LARGE SCALE GENOMIC DNA]</scope>
    <source>
        <strain evidence="10 11">ZDHY414</strain>
    </source>
</reference>
<dbReference type="EMBL" id="CP064946">
    <property type="protein sequence ID" value="QPH49509.1"/>
    <property type="molecule type" value="Genomic_DNA"/>
</dbReference>
<organism evidence="10 11">
    <name type="scientific">Pseudomonas fulva</name>
    <dbReference type="NCBI Taxonomy" id="47880"/>
    <lineage>
        <taxon>Bacteria</taxon>
        <taxon>Pseudomonadati</taxon>
        <taxon>Pseudomonadota</taxon>
        <taxon>Gammaproteobacteria</taxon>
        <taxon>Pseudomonadales</taxon>
        <taxon>Pseudomonadaceae</taxon>
        <taxon>Pseudomonas</taxon>
    </lineage>
</organism>
<dbReference type="Proteomes" id="UP000594430">
    <property type="component" value="Chromosome"/>
</dbReference>
<protein>
    <submittedName>
        <fullName evidence="10">TIGR01666 family membrane protein</fullName>
    </submittedName>
</protein>
<feature type="transmembrane region" description="Helical" evidence="7">
    <location>
        <begin position="68"/>
        <end position="85"/>
    </location>
</feature>
<feature type="transmembrane region" description="Helical" evidence="7">
    <location>
        <begin position="44"/>
        <end position="61"/>
    </location>
</feature>
<evidence type="ECO:0000256" key="5">
    <source>
        <dbReference type="ARBA" id="ARBA00023136"/>
    </source>
</evidence>